<sequence>MAGGNDSPSTITQTTKSEPNPAVQGFLDPYMGQALSVAMTPYQAYSGQQIAGFNPTQQAGFDMTTQNANQGQTAVNGAQSALSRILSGNGYTPGTNPMMGMNNPYLQQSIDAASGDVTRNYNNTVAPTTDATFARAGAFGGSAWQNAQSNNQHQLTTDLGNISNNARMADYTNQQQLQEANLNRQTQAAQTGVQQRLAAAGMIPGLNQAGYANASALLGIGATQQQQQQNELTQAYQNWLAQKQAPYQSLSTMQNAIGSIMGAGGTNTATAPNPNQSNPLATGLGMASSAAGLLGNLGSLGGLAGDGLGLSGIGIVPASLMAGIL</sequence>
<keyword evidence="3" id="KW-1185">Reference proteome</keyword>
<organism evidence="2 3">
    <name type="scientific">Paralcaligenes ureilyticus</name>
    <dbReference type="NCBI Taxonomy" id="627131"/>
    <lineage>
        <taxon>Bacteria</taxon>
        <taxon>Pseudomonadati</taxon>
        <taxon>Pseudomonadota</taxon>
        <taxon>Betaproteobacteria</taxon>
        <taxon>Burkholderiales</taxon>
        <taxon>Alcaligenaceae</taxon>
        <taxon>Paralcaligenes</taxon>
    </lineage>
</organism>
<reference evidence="2 3" key="1">
    <citation type="submission" date="2019-03" db="EMBL/GenBank/DDBJ databases">
        <title>Genomic Encyclopedia of Type Strains, Phase IV (KMG-IV): sequencing the most valuable type-strain genomes for metagenomic binning, comparative biology and taxonomic classification.</title>
        <authorList>
            <person name="Goeker M."/>
        </authorList>
    </citation>
    <scope>NUCLEOTIDE SEQUENCE [LARGE SCALE GENOMIC DNA]</scope>
    <source>
        <strain evidence="2 3">DSM 24591</strain>
    </source>
</reference>
<proteinExistence type="predicted"/>
<evidence type="ECO:0000256" key="1">
    <source>
        <dbReference type="SAM" id="MobiDB-lite"/>
    </source>
</evidence>
<name>A0A4R3MA07_9BURK</name>
<feature type="region of interest" description="Disordered" evidence="1">
    <location>
        <begin position="1"/>
        <end position="23"/>
    </location>
</feature>
<evidence type="ECO:0000313" key="2">
    <source>
        <dbReference type="EMBL" id="TCT09483.1"/>
    </source>
</evidence>
<protein>
    <submittedName>
        <fullName evidence="2">Uncharacterized protein</fullName>
    </submittedName>
</protein>
<dbReference type="EMBL" id="SMAJ01000003">
    <property type="protein sequence ID" value="TCT09483.1"/>
    <property type="molecule type" value="Genomic_DNA"/>
</dbReference>
<dbReference type="Proteomes" id="UP000295525">
    <property type="component" value="Unassembled WGS sequence"/>
</dbReference>
<dbReference type="RefSeq" id="WP_165930915.1">
    <property type="nucleotide sequence ID" value="NZ_SMAJ01000003.1"/>
</dbReference>
<dbReference type="AlphaFoldDB" id="A0A4R3MA07"/>
<accession>A0A4R3MA07</accession>
<gene>
    <name evidence="2" type="ORF">EDC26_103101</name>
</gene>
<evidence type="ECO:0000313" key="3">
    <source>
        <dbReference type="Proteomes" id="UP000295525"/>
    </source>
</evidence>
<feature type="compositionally biased region" description="Polar residues" evidence="1">
    <location>
        <begin position="1"/>
        <end position="18"/>
    </location>
</feature>
<comment type="caution">
    <text evidence="2">The sequence shown here is derived from an EMBL/GenBank/DDBJ whole genome shotgun (WGS) entry which is preliminary data.</text>
</comment>